<dbReference type="PROSITE" id="PS00344">
    <property type="entry name" value="GATA_ZN_FINGER_1"/>
    <property type="match status" value="1"/>
</dbReference>
<dbReference type="Gene3D" id="3.30.50.10">
    <property type="entry name" value="Erythroid Transcription Factor GATA-1, subunit A"/>
    <property type="match status" value="1"/>
</dbReference>
<keyword evidence="12" id="KW-1185">Reference proteome</keyword>
<dbReference type="PRINTS" id="PR00619">
    <property type="entry name" value="GATAZNFINGER"/>
</dbReference>
<dbReference type="GO" id="GO:0008270">
    <property type="term" value="F:zinc ion binding"/>
    <property type="evidence" value="ECO:0007669"/>
    <property type="project" value="UniProtKB-KW"/>
</dbReference>
<keyword evidence="2" id="KW-0479">Metal-binding</keyword>
<feature type="region of interest" description="Disordered" evidence="9">
    <location>
        <begin position="106"/>
        <end position="127"/>
    </location>
</feature>
<dbReference type="STRING" id="35722.A0A0B7NG39"/>
<evidence type="ECO:0000256" key="6">
    <source>
        <dbReference type="ARBA" id="ARBA00023163"/>
    </source>
</evidence>
<dbReference type="GO" id="GO:0045944">
    <property type="term" value="P:positive regulation of transcription by RNA polymerase II"/>
    <property type="evidence" value="ECO:0007669"/>
    <property type="project" value="TreeGrafter"/>
</dbReference>
<keyword evidence="4" id="KW-0862">Zinc</keyword>
<dbReference type="Proteomes" id="UP000054107">
    <property type="component" value="Unassembled WGS sequence"/>
</dbReference>
<accession>A0A0B7NG39</accession>
<sequence length="368" mass="41120">MTIQSLENTSIKEEESMLTSPTLPETDEEKEGGKKSMTVTEEAVTQQEEERTGITMCANCETTTTPLWRRDASGRTICNACGLYYKLHLVHRPATMMRTVIKRRKRCSANEKAAQEKMNRESNRRSSVVEMDKDFGIQNMSRGRRRRSLSPSYRQVNYHSNFINNNTVSSSSIALVTSPQHNVYNSNTKSSSSSLSHHPHRTFLLPPLYSLSSTPSASNAHKNRFAQDPASITNDIHVCANTIDAQREYRNNLQSEVARLTAQLSDTVAMLQNLDKAIAKPISTDQLCHRCSNYPGTEQQKKLQGHQVSKPFSSLANIPTQSKPSPVPTPLLNIISPYSNRSHRLPPISFCPSPRTLPPVPAVPSFLP</sequence>
<keyword evidence="5" id="KW-0805">Transcription regulation</keyword>
<protein>
    <recommendedName>
        <fullName evidence="10">GATA-type domain-containing protein</fullName>
    </recommendedName>
</protein>
<feature type="compositionally biased region" description="Basic and acidic residues" evidence="9">
    <location>
        <begin position="113"/>
        <end position="124"/>
    </location>
</feature>
<evidence type="ECO:0000256" key="5">
    <source>
        <dbReference type="ARBA" id="ARBA00023015"/>
    </source>
</evidence>
<dbReference type="InterPro" id="IPR000679">
    <property type="entry name" value="Znf_GATA"/>
</dbReference>
<keyword evidence="6" id="KW-0804">Transcription</keyword>
<dbReference type="InterPro" id="IPR039355">
    <property type="entry name" value="Transcription_factor_GATA"/>
</dbReference>
<dbReference type="EMBL" id="LN731291">
    <property type="protein sequence ID" value="CEP14487.1"/>
    <property type="molecule type" value="Genomic_DNA"/>
</dbReference>
<dbReference type="GO" id="GO:0000122">
    <property type="term" value="P:negative regulation of transcription by RNA polymerase II"/>
    <property type="evidence" value="ECO:0007669"/>
    <property type="project" value="TreeGrafter"/>
</dbReference>
<dbReference type="GO" id="GO:0000981">
    <property type="term" value="F:DNA-binding transcription factor activity, RNA polymerase II-specific"/>
    <property type="evidence" value="ECO:0007669"/>
    <property type="project" value="TreeGrafter"/>
</dbReference>
<evidence type="ECO:0000313" key="12">
    <source>
        <dbReference type="Proteomes" id="UP000054107"/>
    </source>
</evidence>
<proteinExistence type="predicted"/>
<evidence type="ECO:0000256" key="4">
    <source>
        <dbReference type="ARBA" id="ARBA00022833"/>
    </source>
</evidence>
<evidence type="ECO:0000256" key="7">
    <source>
        <dbReference type="ARBA" id="ARBA00023242"/>
    </source>
</evidence>
<dbReference type="GO" id="GO:0005634">
    <property type="term" value="C:nucleus"/>
    <property type="evidence" value="ECO:0007669"/>
    <property type="project" value="UniProtKB-SubCell"/>
</dbReference>
<evidence type="ECO:0000256" key="1">
    <source>
        <dbReference type="ARBA" id="ARBA00004123"/>
    </source>
</evidence>
<reference evidence="11 12" key="1">
    <citation type="submission" date="2014-09" db="EMBL/GenBank/DDBJ databases">
        <authorList>
            <person name="Ellenberger Sabrina"/>
        </authorList>
    </citation>
    <scope>NUCLEOTIDE SEQUENCE [LARGE SCALE GENOMIC DNA]</scope>
    <source>
        <strain evidence="11 12">CBS 412.66</strain>
    </source>
</reference>
<organism evidence="11 12">
    <name type="scientific">Parasitella parasitica</name>
    <dbReference type="NCBI Taxonomy" id="35722"/>
    <lineage>
        <taxon>Eukaryota</taxon>
        <taxon>Fungi</taxon>
        <taxon>Fungi incertae sedis</taxon>
        <taxon>Mucoromycota</taxon>
        <taxon>Mucoromycotina</taxon>
        <taxon>Mucoromycetes</taxon>
        <taxon>Mucorales</taxon>
        <taxon>Mucorineae</taxon>
        <taxon>Mucoraceae</taxon>
        <taxon>Parasitella</taxon>
    </lineage>
</organism>
<evidence type="ECO:0000256" key="8">
    <source>
        <dbReference type="PROSITE-ProRule" id="PRU00094"/>
    </source>
</evidence>
<keyword evidence="3 8" id="KW-0863">Zinc-finger</keyword>
<dbReference type="PROSITE" id="PS50114">
    <property type="entry name" value="GATA_ZN_FINGER_2"/>
    <property type="match status" value="1"/>
</dbReference>
<evidence type="ECO:0000256" key="3">
    <source>
        <dbReference type="ARBA" id="ARBA00022771"/>
    </source>
</evidence>
<dbReference type="OrthoDB" id="515401at2759"/>
<evidence type="ECO:0000256" key="2">
    <source>
        <dbReference type="ARBA" id="ARBA00022723"/>
    </source>
</evidence>
<name>A0A0B7NG39_9FUNG</name>
<evidence type="ECO:0000259" key="10">
    <source>
        <dbReference type="PROSITE" id="PS50114"/>
    </source>
</evidence>
<evidence type="ECO:0000256" key="9">
    <source>
        <dbReference type="SAM" id="MobiDB-lite"/>
    </source>
</evidence>
<evidence type="ECO:0000313" key="11">
    <source>
        <dbReference type="EMBL" id="CEP14487.1"/>
    </source>
</evidence>
<feature type="domain" description="GATA-type" evidence="10">
    <location>
        <begin position="51"/>
        <end position="104"/>
    </location>
</feature>
<dbReference type="AlphaFoldDB" id="A0A0B7NG39"/>
<dbReference type="PANTHER" id="PTHR10071">
    <property type="entry name" value="TRANSCRIPTION FACTOR GATA FAMILY MEMBER"/>
    <property type="match status" value="1"/>
</dbReference>
<keyword evidence="7" id="KW-0539">Nucleus</keyword>
<dbReference type="InterPro" id="IPR013088">
    <property type="entry name" value="Znf_NHR/GATA"/>
</dbReference>
<dbReference type="CDD" id="cd00202">
    <property type="entry name" value="ZnF_GATA"/>
    <property type="match status" value="1"/>
</dbReference>
<comment type="subcellular location">
    <subcellularLocation>
        <location evidence="1">Nucleus</location>
    </subcellularLocation>
</comment>
<dbReference type="GO" id="GO:0000978">
    <property type="term" value="F:RNA polymerase II cis-regulatory region sequence-specific DNA binding"/>
    <property type="evidence" value="ECO:0007669"/>
    <property type="project" value="TreeGrafter"/>
</dbReference>
<gene>
    <name evidence="11" type="primary">PARPA_08670.1 scaffold 33736</name>
</gene>
<dbReference type="Pfam" id="PF00320">
    <property type="entry name" value="GATA"/>
    <property type="match status" value="1"/>
</dbReference>
<dbReference type="SUPFAM" id="SSF57716">
    <property type="entry name" value="Glucocorticoid receptor-like (DNA-binding domain)"/>
    <property type="match status" value="1"/>
</dbReference>
<dbReference type="SMART" id="SM00401">
    <property type="entry name" value="ZnF_GATA"/>
    <property type="match status" value="1"/>
</dbReference>
<feature type="region of interest" description="Disordered" evidence="9">
    <location>
        <begin position="1"/>
        <end position="39"/>
    </location>
</feature>
<dbReference type="PANTHER" id="PTHR10071:SF335">
    <property type="entry name" value="IRON-SENSING TRANSCRIPTIONAL REPRESSOR-RELATED"/>
    <property type="match status" value="1"/>
</dbReference>